<evidence type="ECO:0000259" key="5">
    <source>
        <dbReference type="PROSITE" id="PS51203"/>
    </source>
</evidence>
<reference evidence="7" key="2">
    <citation type="submission" date="2025-08" db="UniProtKB">
        <authorList>
            <consortium name="RefSeq"/>
        </authorList>
    </citation>
    <scope>IDENTIFICATION</scope>
    <source>
        <tissue evidence="7">Leaf</tissue>
    </source>
</reference>
<accession>A0A1U7Y8H7</accession>
<dbReference type="InterPro" id="IPR008978">
    <property type="entry name" value="HSP20-like_chaperone"/>
</dbReference>
<keyword evidence="2" id="KW-0963">Cytoplasm</keyword>
<proteinExistence type="predicted"/>
<dbReference type="Proteomes" id="UP000189701">
    <property type="component" value="Unplaced"/>
</dbReference>
<dbReference type="InterPro" id="IPR037898">
    <property type="entry name" value="NudC_fam"/>
</dbReference>
<dbReference type="PROSITE" id="PS51203">
    <property type="entry name" value="CS"/>
    <property type="match status" value="1"/>
</dbReference>
<dbReference type="PANTHER" id="PTHR12356">
    <property type="entry name" value="NUCLEAR MOVEMENT PROTEIN NUDC"/>
    <property type="match status" value="1"/>
</dbReference>
<evidence type="ECO:0000256" key="3">
    <source>
        <dbReference type="ARBA" id="ARBA00053226"/>
    </source>
</evidence>
<name>A0A1U7Y8H7_NICSY</name>
<dbReference type="OrthoDB" id="416217at2759"/>
<evidence type="ECO:0000313" key="6">
    <source>
        <dbReference type="Proteomes" id="UP000189701"/>
    </source>
</evidence>
<dbReference type="InterPro" id="IPR007052">
    <property type="entry name" value="CS_dom"/>
</dbReference>
<dbReference type="FunFam" id="2.60.40.790:FF:000001">
    <property type="entry name" value="Nuclear migration protein nudC"/>
    <property type="match status" value="1"/>
</dbReference>
<sequence length="253" mass="28715">MAILSDYTEGDNQAQQLKPVENTQEKEDENQEKTQKELDTSSCSLAPKEEEEEEENKKLKPNKFNGLDVENYTWGQTLQDVTINVFVPPGTKSRFLAVDIKNNFIKVGLKNQPPIVEGELLEPVKADECFWSLEDQKQVTILMTKRNQSDWWKSLFKGGPEIDTQKAEPEPSRLSELDLETRSAVEKMMFDQKQKTLGKPTSDEIQNQDMVKKIMEENPEIAKHFANSSANANCKGGMPNVRMMPSGGMLGMR</sequence>
<dbReference type="GO" id="GO:0051082">
    <property type="term" value="F:unfolded protein binding"/>
    <property type="evidence" value="ECO:0007669"/>
    <property type="project" value="TreeGrafter"/>
</dbReference>
<evidence type="ECO:0000256" key="2">
    <source>
        <dbReference type="ARBA" id="ARBA00022490"/>
    </source>
</evidence>
<keyword evidence="6" id="KW-1185">Reference proteome</keyword>
<dbReference type="STRING" id="4096.A0A1U7Y8H7"/>
<dbReference type="AlphaFoldDB" id="A0A1U7Y8H7"/>
<evidence type="ECO:0000256" key="1">
    <source>
        <dbReference type="ARBA" id="ARBA00004463"/>
    </source>
</evidence>
<gene>
    <name evidence="7" type="primary">LOC104244497</name>
</gene>
<comment type="subcellular location">
    <subcellularLocation>
        <location evidence="1">Cytoplasmic granule</location>
    </subcellularLocation>
</comment>
<dbReference type="Pfam" id="PF04969">
    <property type="entry name" value="CS"/>
    <property type="match status" value="1"/>
</dbReference>
<feature type="region of interest" description="Disordered" evidence="4">
    <location>
        <begin position="1"/>
        <end position="62"/>
    </location>
</feature>
<dbReference type="Gene3D" id="2.60.40.790">
    <property type="match status" value="1"/>
</dbReference>
<dbReference type="CDD" id="cd06467">
    <property type="entry name" value="p23_NUDC_like"/>
    <property type="match status" value="1"/>
</dbReference>
<dbReference type="eggNOG" id="KOG2265">
    <property type="taxonomic scope" value="Eukaryota"/>
</dbReference>
<dbReference type="SUPFAM" id="SSF49764">
    <property type="entry name" value="HSP20-like chaperones"/>
    <property type="match status" value="1"/>
</dbReference>
<feature type="domain" description="CS" evidence="5">
    <location>
        <begin position="67"/>
        <end position="156"/>
    </location>
</feature>
<dbReference type="GeneID" id="104244497"/>
<dbReference type="GO" id="GO:0005737">
    <property type="term" value="C:cytoplasm"/>
    <property type="evidence" value="ECO:0007669"/>
    <property type="project" value="TreeGrafter"/>
</dbReference>
<protein>
    <submittedName>
        <fullName evidence="7">Protein BOBBER 1-like</fullName>
    </submittedName>
</protein>
<comment type="function">
    <text evidence="3">Small heat shock protein required for the establishment of auxin gradients and for patterning of the apical domain of the embryo. Involved in the specification of the cotyledon primordia. Also required for normal inflorescence and floral meristem function, normal developmental patterning and thermotolerance. Acts as a molecular chaperone.</text>
</comment>
<organism evidence="6 7">
    <name type="scientific">Nicotiana sylvestris</name>
    <name type="common">Wood tobacco</name>
    <name type="synonym">South American tobacco</name>
    <dbReference type="NCBI Taxonomy" id="4096"/>
    <lineage>
        <taxon>Eukaryota</taxon>
        <taxon>Viridiplantae</taxon>
        <taxon>Streptophyta</taxon>
        <taxon>Embryophyta</taxon>
        <taxon>Tracheophyta</taxon>
        <taxon>Spermatophyta</taxon>
        <taxon>Magnoliopsida</taxon>
        <taxon>eudicotyledons</taxon>
        <taxon>Gunneridae</taxon>
        <taxon>Pentapetalae</taxon>
        <taxon>asterids</taxon>
        <taxon>lamiids</taxon>
        <taxon>Solanales</taxon>
        <taxon>Solanaceae</taxon>
        <taxon>Nicotianoideae</taxon>
        <taxon>Nicotianeae</taxon>
        <taxon>Nicotiana</taxon>
    </lineage>
</organism>
<evidence type="ECO:0000313" key="7">
    <source>
        <dbReference type="RefSeq" id="XP_009798236.1"/>
    </source>
</evidence>
<dbReference type="KEGG" id="nsy:104244497"/>
<reference evidence="6" key="1">
    <citation type="journal article" date="2013" name="Genome Biol.">
        <title>Reference genomes and transcriptomes of Nicotiana sylvestris and Nicotiana tomentosiformis.</title>
        <authorList>
            <person name="Sierro N."/>
            <person name="Battey J.N."/>
            <person name="Ouadi S."/>
            <person name="Bovet L."/>
            <person name="Goepfert S."/>
            <person name="Bakaher N."/>
            <person name="Peitsch M.C."/>
            <person name="Ivanov N.V."/>
        </authorList>
    </citation>
    <scope>NUCLEOTIDE SEQUENCE [LARGE SCALE GENOMIC DNA]</scope>
</reference>
<dbReference type="GO" id="GO:0006950">
    <property type="term" value="P:response to stress"/>
    <property type="evidence" value="ECO:0007669"/>
    <property type="project" value="UniProtKB-ARBA"/>
</dbReference>
<dbReference type="PANTHER" id="PTHR12356:SF31">
    <property type="entry name" value="PROTEIN BOBBER 1-LIKE"/>
    <property type="match status" value="1"/>
</dbReference>
<evidence type="ECO:0000256" key="4">
    <source>
        <dbReference type="SAM" id="MobiDB-lite"/>
    </source>
</evidence>
<dbReference type="RefSeq" id="XP_009798236.1">
    <property type="nucleotide sequence ID" value="XM_009799934.1"/>
</dbReference>
<dbReference type="GO" id="GO:0006457">
    <property type="term" value="P:protein folding"/>
    <property type="evidence" value="ECO:0007669"/>
    <property type="project" value="TreeGrafter"/>
</dbReference>